<evidence type="ECO:0000313" key="2">
    <source>
        <dbReference type="Proteomes" id="UP001054837"/>
    </source>
</evidence>
<name>A0AAV4PAH8_9ARAC</name>
<proteinExistence type="predicted"/>
<dbReference type="Proteomes" id="UP001054837">
    <property type="component" value="Unassembled WGS sequence"/>
</dbReference>
<organism evidence="1 2">
    <name type="scientific">Caerostris darwini</name>
    <dbReference type="NCBI Taxonomy" id="1538125"/>
    <lineage>
        <taxon>Eukaryota</taxon>
        <taxon>Metazoa</taxon>
        <taxon>Ecdysozoa</taxon>
        <taxon>Arthropoda</taxon>
        <taxon>Chelicerata</taxon>
        <taxon>Arachnida</taxon>
        <taxon>Araneae</taxon>
        <taxon>Araneomorphae</taxon>
        <taxon>Entelegynae</taxon>
        <taxon>Araneoidea</taxon>
        <taxon>Araneidae</taxon>
        <taxon>Caerostris</taxon>
    </lineage>
</organism>
<sequence>MHTWVVMTQNGNGKESDYLKKWLLYDLLSFHGLAATSCETAKPRSIRKKGAQRIRSIPQHFHREKIQQERASLKIPDPIFPEYDFPLIQTHSTPSLSLTCRKTAPGAKAFFSWLSWTAIKDGFLMAEPSGNHPPDRPCRTLVNRRLTAYRVGWIRLTVYPEMRINEEIFFRLDGKGIEIWMECHTTSVVS</sequence>
<keyword evidence="2" id="KW-1185">Reference proteome</keyword>
<protein>
    <submittedName>
        <fullName evidence="1">Uncharacterized protein</fullName>
    </submittedName>
</protein>
<comment type="caution">
    <text evidence="1">The sequence shown here is derived from an EMBL/GenBank/DDBJ whole genome shotgun (WGS) entry which is preliminary data.</text>
</comment>
<evidence type="ECO:0000313" key="1">
    <source>
        <dbReference type="EMBL" id="GIX94195.1"/>
    </source>
</evidence>
<dbReference type="AlphaFoldDB" id="A0AAV4PAH8"/>
<reference evidence="1 2" key="1">
    <citation type="submission" date="2021-06" db="EMBL/GenBank/DDBJ databases">
        <title>Caerostris darwini draft genome.</title>
        <authorList>
            <person name="Kono N."/>
            <person name="Arakawa K."/>
        </authorList>
    </citation>
    <scope>NUCLEOTIDE SEQUENCE [LARGE SCALE GENOMIC DNA]</scope>
</reference>
<gene>
    <name evidence="1" type="ORF">CDAR_485431</name>
</gene>
<accession>A0AAV4PAH8</accession>
<dbReference type="EMBL" id="BPLQ01002577">
    <property type="protein sequence ID" value="GIX94195.1"/>
    <property type="molecule type" value="Genomic_DNA"/>
</dbReference>